<organism evidence="1 2">
    <name type="scientific">Lonsdalea iberica</name>
    <dbReference type="NCBI Taxonomy" id="1082703"/>
    <lineage>
        <taxon>Bacteria</taxon>
        <taxon>Pseudomonadati</taxon>
        <taxon>Pseudomonadota</taxon>
        <taxon>Gammaproteobacteria</taxon>
        <taxon>Enterobacterales</taxon>
        <taxon>Pectobacteriaceae</taxon>
        <taxon>Lonsdalea</taxon>
    </lineage>
</organism>
<dbReference type="AlphaFoldDB" id="A0A1X3RYW1"/>
<evidence type="ECO:0000313" key="2">
    <source>
        <dbReference type="Proteomes" id="UP000194020"/>
    </source>
</evidence>
<dbReference type="RefSeq" id="WP_094109031.1">
    <property type="nucleotide sequence ID" value="NZ_LUTP01000009.1"/>
</dbReference>
<reference evidence="1 2" key="1">
    <citation type="submission" date="2016-02" db="EMBL/GenBank/DDBJ databases">
        <title>Species-wide whole genome sequencing reveals diversity, host range in Lonsdalea quercina.</title>
        <authorList>
            <person name="Li Y."/>
        </authorList>
    </citation>
    <scope>NUCLEOTIDE SEQUENCE [LARGE SCALE GENOMIC DNA]</scope>
    <source>
        <strain evidence="1 2">LMG 26264</strain>
    </source>
</reference>
<comment type="caution">
    <text evidence="1">The sequence shown here is derived from an EMBL/GenBank/DDBJ whole genome shotgun (WGS) entry which is preliminary data.</text>
</comment>
<dbReference type="EMBL" id="LUTP01000009">
    <property type="protein sequence ID" value="OSN07140.1"/>
    <property type="molecule type" value="Genomic_DNA"/>
</dbReference>
<gene>
    <name evidence="1" type="ORF">AU511_05370</name>
</gene>
<accession>A0A1X3RYW1</accession>
<protein>
    <submittedName>
        <fullName evidence="1">Uncharacterized protein</fullName>
    </submittedName>
</protein>
<proteinExistence type="predicted"/>
<evidence type="ECO:0000313" key="1">
    <source>
        <dbReference type="EMBL" id="OSN07140.1"/>
    </source>
</evidence>
<sequence>MFTHGYYFTVIATAVKKTRTYPAMITIELLEALSPQRGVWKAGVIFYLQTRLAYKAIAVSE</sequence>
<dbReference type="Proteomes" id="UP000194020">
    <property type="component" value="Unassembled WGS sequence"/>
</dbReference>
<name>A0A1X3RYW1_9GAMM</name>